<proteinExistence type="predicted"/>
<dbReference type="EMBL" id="CAJVPK010008453">
    <property type="protein sequence ID" value="CAG8661007.1"/>
    <property type="molecule type" value="Genomic_DNA"/>
</dbReference>
<sequence length="125" mass="14368">KRSSENIFPNFLNYNDLIGSIPKLPGAPKVFKKLESFTSMIGDHEMICPLYESLKLICDNILNMDLELNSYSQVQLLTKLINVQKYLENLSIVANYHLNHRNSNSLLLWAIISQKETLKSLRLNS</sequence>
<gene>
    <name evidence="1" type="ORF">DEBURN_LOCUS11757</name>
</gene>
<evidence type="ECO:0000313" key="2">
    <source>
        <dbReference type="Proteomes" id="UP000789706"/>
    </source>
</evidence>
<keyword evidence="2" id="KW-1185">Reference proteome</keyword>
<evidence type="ECO:0000313" key="1">
    <source>
        <dbReference type="EMBL" id="CAG8661007.1"/>
    </source>
</evidence>
<dbReference type="AlphaFoldDB" id="A0A9N9E5M2"/>
<dbReference type="Proteomes" id="UP000789706">
    <property type="component" value="Unassembled WGS sequence"/>
</dbReference>
<dbReference type="OrthoDB" id="10404513at2759"/>
<organism evidence="1 2">
    <name type="scientific">Diversispora eburnea</name>
    <dbReference type="NCBI Taxonomy" id="1213867"/>
    <lineage>
        <taxon>Eukaryota</taxon>
        <taxon>Fungi</taxon>
        <taxon>Fungi incertae sedis</taxon>
        <taxon>Mucoromycota</taxon>
        <taxon>Glomeromycotina</taxon>
        <taxon>Glomeromycetes</taxon>
        <taxon>Diversisporales</taxon>
        <taxon>Diversisporaceae</taxon>
        <taxon>Diversispora</taxon>
    </lineage>
</organism>
<protein>
    <submittedName>
        <fullName evidence="1">11177_t:CDS:1</fullName>
    </submittedName>
</protein>
<reference evidence="1" key="1">
    <citation type="submission" date="2021-06" db="EMBL/GenBank/DDBJ databases">
        <authorList>
            <person name="Kallberg Y."/>
            <person name="Tangrot J."/>
            <person name="Rosling A."/>
        </authorList>
    </citation>
    <scope>NUCLEOTIDE SEQUENCE</scope>
    <source>
        <strain evidence="1">AZ414A</strain>
    </source>
</reference>
<feature type="non-terminal residue" evidence="1">
    <location>
        <position position="125"/>
    </location>
</feature>
<name>A0A9N9E5M2_9GLOM</name>
<feature type="non-terminal residue" evidence="1">
    <location>
        <position position="1"/>
    </location>
</feature>
<comment type="caution">
    <text evidence="1">The sequence shown here is derived from an EMBL/GenBank/DDBJ whole genome shotgun (WGS) entry which is preliminary data.</text>
</comment>
<accession>A0A9N9E5M2</accession>